<dbReference type="PANTHER" id="PTHR44163">
    <property type="entry name" value="U3 SMALL NUCLEOLAR RNA-ASSOCIATED PROTEIN 4 HOMOLOG"/>
    <property type="match status" value="1"/>
</dbReference>
<dbReference type="Pfam" id="PF00400">
    <property type="entry name" value="WD40"/>
    <property type="match status" value="2"/>
</dbReference>
<dbReference type="EMBL" id="JARBJD010000090">
    <property type="protein sequence ID" value="KAK2953509.1"/>
    <property type="molecule type" value="Genomic_DNA"/>
</dbReference>
<protein>
    <submittedName>
        <fullName evidence="2">U3 small nucleolar RNA-associated protein 4 like protein</fullName>
    </submittedName>
</protein>
<dbReference type="Gene3D" id="2.130.10.10">
    <property type="entry name" value="YVTN repeat-like/Quinoprotein amine dehydrogenase"/>
    <property type="match status" value="3"/>
</dbReference>
<accession>A0ABQ9XP31</accession>
<reference evidence="2 3" key="1">
    <citation type="journal article" date="2022" name="bioRxiv">
        <title>Genomics of Preaxostyla Flagellates Illuminates Evolutionary Transitions and the Path Towards Mitochondrial Loss.</title>
        <authorList>
            <person name="Novak L.V.F."/>
            <person name="Treitli S.C."/>
            <person name="Pyrih J."/>
            <person name="Halakuc P."/>
            <person name="Pipaliya S.V."/>
            <person name="Vacek V."/>
            <person name="Brzon O."/>
            <person name="Soukal P."/>
            <person name="Eme L."/>
            <person name="Dacks J.B."/>
            <person name="Karnkowska A."/>
            <person name="Elias M."/>
            <person name="Hampl V."/>
        </authorList>
    </citation>
    <scope>NUCLEOTIDE SEQUENCE [LARGE SCALE GENOMIC DNA]</scope>
    <source>
        <strain evidence="2">NAU3</strain>
        <tissue evidence="2">Gut</tissue>
    </source>
</reference>
<dbReference type="PROSITE" id="PS50082">
    <property type="entry name" value="WD_REPEATS_2"/>
    <property type="match status" value="2"/>
</dbReference>
<feature type="repeat" description="WD" evidence="1">
    <location>
        <begin position="114"/>
        <end position="146"/>
    </location>
</feature>
<keyword evidence="3" id="KW-1185">Reference proteome</keyword>
<proteinExistence type="predicted"/>
<dbReference type="InterPro" id="IPR036322">
    <property type="entry name" value="WD40_repeat_dom_sf"/>
</dbReference>
<gene>
    <name evidence="2" type="ORF">BLNAU_11509</name>
</gene>
<dbReference type="InterPro" id="IPR001680">
    <property type="entry name" value="WD40_rpt"/>
</dbReference>
<feature type="repeat" description="WD" evidence="1">
    <location>
        <begin position="265"/>
        <end position="298"/>
    </location>
</feature>
<dbReference type="SUPFAM" id="SSF50978">
    <property type="entry name" value="WD40 repeat-like"/>
    <property type="match status" value="2"/>
</dbReference>
<keyword evidence="1" id="KW-0853">WD repeat</keyword>
<comment type="caution">
    <text evidence="2">The sequence shown here is derived from an EMBL/GenBank/DDBJ whole genome shotgun (WGS) entry which is preliminary data.</text>
</comment>
<dbReference type="SMART" id="SM00320">
    <property type="entry name" value="WD40"/>
    <property type="match status" value="5"/>
</dbReference>
<dbReference type="InterPro" id="IPR015943">
    <property type="entry name" value="WD40/YVTN_repeat-like_dom_sf"/>
</dbReference>
<dbReference type="InterPro" id="IPR046351">
    <property type="entry name" value="UTP4"/>
</dbReference>
<name>A0ABQ9XP31_9EUKA</name>
<evidence type="ECO:0000256" key="1">
    <source>
        <dbReference type="PROSITE-ProRule" id="PRU00221"/>
    </source>
</evidence>
<evidence type="ECO:0000313" key="3">
    <source>
        <dbReference type="Proteomes" id="UP001281761"/>
    </source>
</evidence>
<evidence type="ECO:0000313" key="2">
    <source>
        <dbReference type="EMBL" id="KAK2953509.1"/>
    </source>
</evidence>
<organism evidence="2 3">
    <name type="scientific">Blattamonas nauphoetae</name>
    <dbReference type="NCBI Taxonomy" id="2049346"/>
    <lineage>
        <taxon>Eukaryota</taxon>
        <taxon>Metamonada</taxon>
        <taxon>Preaxostyla</taxon>
        <taxon>Oxymonadida</taxon>
        <taxon>Blattamonas</taxon>
    </lineage>
</organism>
<dbReference type="Proteomes" id="UP001281761">
    <property type="component" value="Unassembled WGS sequence"/>
</dbReference>
<dbReference type="PANTHER" id="PTHR44163:SF1">
    <property type="entry name" value="U3 SMALL NUCLEOLAR RNA-ASSOCIATED PROTEIN 4 HOMOLOG"/>
    <property type="match status" value="1"/>
</dbReference>
<sequence>MKIHRNRLVDWIPSSIVSVAIDPTGNFTALARENSSIEIYSTANLSNIFLYCAIPPRESLQIRSLVWIPDLQHSSMSIKSQDTTKIPTYRLIAGTLTGHLIEWNLSRLSEQYMIDTHGGAVWNLALSPNGELLGVACEDGSVRLYSTGVSSDDSDDYTHLLDGSASKLSLRSVLPRQEQRVLVVSFSSNSNIVFQGGCDGVIRGTLIQPQSSFQSVVRLELDFHGKTPPSIWTLTNEKNGVICCGDSLGHVCIWDVVTGTLLHSFTRHHSDVLTMAFQEDGKTLFAAGADGRITQYSLISLPNTRQSKSGSMDIDSDMSEWRFVSIIKAHVHDIRSLALYEGSTDRHFIISGGVDTTMNIISLLPSGLETSTLPPRKTKKQAEAAKNIPFLRKKKAQLEKTLGFERRKMSNGKGNSEKVEALTNQVRRIGEQIAKNQELKQTRTTHMKCSIPAPSSPFHVSVSYAPPHKRKEAKRTIKDKDNIGHVLVQQPHTLDLYRLSRKTPNHELHVFRNPLAHPIISAALGPNCDMLAFSDELEVKLLALTDNTASHTTAQPGKACAPLNISPSEPLLPAHQMLFVEPHPTDGKDSATGDQQLVLMNTAGVIQTLNCSTGQVRQVELPRINPDAAAPLLRFEASSNGCLIAVMDGAHDIHIFSIHPSLSYCHTLPSPPNHATFLAFSFTPSSPALRLITSDHTVWEWDPNTQALTEWFPVNTTQFPMLSCALARINNHSILGMAFLVDKKKKTSPHDRFFIWGDGDILLVKPSAETEPSKGVHPVILVQRYRHILQATRLARGGMHLVELPPIKILQSLPDPIVPHEYNS</sequence>